<gene>
    <name evidence="2" type="ORF">HK099_001501</name>
</gene>
<reference evidence="2" key="1">
    <citation type="submission" date="2020-05" db="EMBL/GenBank/DDBJ databases">
        <title>Phylogenomic resolution of chytrid fungi.</title>
        <authorList>
            <person name="Stajich J.E."/>
            <person name="Amses K."/>
            <person name="Simmons R."/>
            <person name="Seto K."/>
            <person name="Myers J."/>
            <person name="Bonds A."/>
            <person name="Quandt C.A."/>
            <person name="Barry K."/>
            <person name="Liu P."/>
            <person name="Grigoriev I."/>
            <person name="Longcore J.E."/>
            <person name="James T.Y."/>
        </authorList>
    </citation>
    <scope>NUCLEOTIDE SEQUENCE</scope>
    <source>
        <strain evidence="2">JEL0476</strain>
    </source>
</reference>
<feature type="compositionally biased region" description="Basic residues" evidence="1">
    <location>
        <begin position="84"/>
        <end position="99"/>
    </location>
</feature>
<comment type="caution">
    <text evidence="2">The sequence shown here is derived from an EMBL/GenBank/DDBJ whole genome shotgun (WGS) entry which is preliminary data.</text>
</comment>
<dbReference type="EMBL" id="JADGJW010001425">
    <property type="protein sequence ID" value="KAJ3203468.1"/>
    <property type="molecule type" value="Genomic_DNA"/>
</dbReference>
<evidence type="ECO:0000256" key="1">
    <source>
        <dbReference type="SAM" id="MobiDB-lite"/>
    </source>
</evidence>
<evidence type="ECO:0000313" key="2">
    <source>
        <dbReference type="EMBL" id="KAJ3203468.1"/>
    </source>
</evidence>
<keyword evidence="3" id="KW-1185">Reference proteome</keyword>
<organism evidence="2 3">
    <name type="scientific">Clydaea vesicula</name>
    <dbReference type="NCBI Taxonomy" id="447962"/>
    <lineage>
        <taxon>Eukaryota</taxon>
        <taxon>Fungi</taxon>
        <taxon>Fungi incertae sedis</taxon>
        <taxon>Chytridiomycota</taxon>
        <taxon>Chytridiomycota incertae sedis</taxon>
        <taxon>Chytridiomycetes</taxon>
        <taxon>Lobulomycetales</taxon>
        <taxon>Lobulomycetaceae</taxon>
        <taxon>Clydaea</taxon>
    </lineage>
</organism>
<feature type="non-terminal residue" evidence="2">
    <location>
        <position position="99"/>
    </location>
</feature>
<evidence type="ECO:0000313" key="3">
    <source>
        <dbReference type="Proteomes" id="UP001211065"/>
    </source>
</evidence>
<protein>
    <submittedName>
        <fullName evidence="2">Uncharacterized protein</fullName>
    </submittedName>
</protein>
<name>A0AAD5TTM1_9FUNG</name>
<feature type="compositionally biased region" description="Polar residues" evidence="1">
    <location>
        <begin position="53"/>
        <end position="75"/>
    </location>
</feature>
<dbReference type="Proteomes" id="UP001211065">
    <property type="component" value="Unassembled WGS sequence"/>
</dbReference>
<dbReference type="AlphaFoldDB" id="A0AAD5TTM1"/>
<feature type="region of interest" description="Disordered" evidence="1">
    <location>
        <begin position="35"/>
        <end position="99"/>
    </location>
</feature>
<accession>A0AAD5TTM1</accession>
<feature type="compositionally biased region" description="Low complexity" evidence="1">
    <location>
        <begin position="41"/>
        <end position="52"/>
    </location>
</feature>
<sequence length="99" mass="11052">MIPQRLLEDLGHVAARDKGQRRVIRKHSSKFAFSSLVPQGSMSSISSDVSSSQPDLQPKPQQNSHQHRTTTTVPTGPSPENAFLHKKTMRRVSHLTKNN</sequence>
<proteinExistence type="predicted"/>